<evidence type="ECO:0000313" key="3">
    <source>
        <dbReference type="Proteomes" id="UP000494245"/>
    </source>
</evidence>
<dbReference type="AlphaFoldDB" id="A0A6V8LRK6"/>
<proteinExistence type="predicted"/>
<comment type="caution">
    <text evidence="2">The sequence shown here is derived from an EMBL/GenBank/DDBJ whole genome shotgun (WGS) entry which is preliminary data.</text>
</comment>
<dbReference type="RefSeq" id="WP_173080498.1">
    <property type="nucleotide sequence ID" value="NZ_BLTE01000001.1"/>
</dbReference>
<keyword evidence="3" id="KW-1185">Reference proteome</keyword>
<keyword evidence="1" id="KW-0732">Signal</keyword>
<organism evidence="2 3">
    <name type="scientific">Fundidesulfovibrio magnetotacticus</name>
    <dbReference type="NCBI Taxonomy" id="2730080"/>
    <lineage>
        <taxon>Bacteria</taxon>
        <taxon>Pseudomonadati</taxon>
        <taxon>Thermodesulfobacteriota</taxon>
        <taxon>Desulfovibrionia</taxon>
        <taxon>Desulfovibrionales</taxon>
        <taxon>Desulfovibrionaceae</taxon>
        <taxon>Fundidesulfovibrio</taxon>
    </lineage>
</organism>
<evidence type="ECO:0008006" key="4">
    <source>
        <dbReference type="Google" id="ProtNLM"/>
    </source>
</evidence>
<evidence type="ECO:0000313" key="2">
    <source>
        <dbReference type="EMBL" id="GFK92416.1"/>
    </source>
</evidence>
<gene>
    <name evidence="2" type="ORF">NNJEOMEG_00241</name>
</gene>
<dbReference type="EMBL" id="BLTE01000001">
    <property type="protein sequence ID" value="GFK92416.1"/>
    <property type="molecule type" value="Genomic_DNA"/>
</dbReference>
<dbReference type="Proteomes" id="UP000494245">
    <property type="component" value="Unassembled WGS sequence"/>
</dbReference>
<feature type="chain" id="PRO_5028999330" description="DUF1134 domain-containing protein" evidence="1">
    <location>
        <begin position="27"/>
        <end position="159"/>
    </location>
</feature>
<sequence length="159" mass="16479">MNTATIFRLARHAALALILTAAPALAAEKTPHEGPGAPSGTISMEYGQGGFLLSASGGNGTLMFRGKRYAFKTGGLGVGGIGVSKVSASGEVYNLQRIEDFPGAYFQARAGYAVGDGKGHQWLENTNGVVLKLKGKSKGLHLNLGADGLMIEMGTIKKK</sequence>
<protein>
    <recommendedName>
        <fullName evidence="4">DUF1134 domain-containing protein</fullName>
    </recommendedName>
</protein>
<evidence type="ECO:0000256" key="1">
    <source>
        <dbReference type="SAM" id="SignalP"/>
    </source>
</evidence>
<name>A0A6V8LRK6_9BACT</name>
<accession>A0A6V8LRK6</accession>
<feature type="signal peptide" evidence="1">
    <location>
        <begin position="1"/>
        <end position="26"/>
    </location>
</feature>
<reference evidence="2 3" key="2">
    <citation type="submission" date="2020-05" db="EMBL/GenBank/DDBJ databases">
        <title>Draft genome sequence of Desulfovibrio sp. strainFSS-1.</title>
        <authorList>
            <person name="Shimoshige H."/>
            <person name="Kobayashi H."/>
            <person name="Maekawa T."/>
        </authorList>
    </citation>
    <scope>NUCLEOTIDE SEQUENCE [LARGE SCALE GENOMIC DNA]</scope>
    <source>
        <strain evidence="2 3">SIID29052-01</strain>
    </source>
</reference>
<reference evidence="2 3" key="1">
    <citation type="submission" date="2020-04" db="EMBL/GenBank/DDBJ databases">
        <authorList>
            <consortium name="Desulfovibrio sp. FSS-1 genome sequencing consortium"/>
            <person name="Shimoshige H."/>
            <person name="Kobayashi H."/>
            <person name="Maekawa T."/>
        </authorList>
    </citation>
    <scope>NUCLEOTIDE SEQUENCE [LARGE SCALE GENOMIC DNA]</scope>
    <source>
        <strain evidence="2 3">SIID29052-01</strain>
    </source>
</reference>